<comment type="caution">
    <text evidence="2">The sequence shown here is derived from an EMBL/GenBank/DDBJ whole genome shotgun (WGS) entry which is preliminary data.</text>
</comment>
<dbReference type="InterPro" id="IPR038434">
    <property type="entry name" value="YARHG_sf"/>
</dbReference>
<sequence>MIYPDHKWSKFIRLKRQIMKAMKRNIYLLLVLSAMIGCKDRTNKRAVEPKAQDSVLLEQEAHQELYGNWVGNFVIDENSLEDGEGLPNTDYSPKINLTIKKITDKGKVFGQNVVKGNLRSLTGKLEGDGNAVQLLLDEPGDKKSDGRFEIKLKNDTLIGSWVAYDQGVKIKKRNFKLLKKQFAYNPNLMLNNQDEEYGTLVDWINAKKKEAIDQDGDSTYTYVMEYYRSASPAVFSINASKQKLAEKDLKNLKKLDLEIIRNTIFARHGYAFTKPSIRQFFDPVDWYVPVSKDVSSDLSPLEKDNIALLTRFEKYATDNYDTFGR</sequence>
<dbReference type="Gene3D" id="1.20.58.1690">
    <property type="match status" value="1"/>
</dbReference>
<gene>
    <name evidence="2" type="ORF">DFQ12_1612</name>
</gene>
<dbReference type="EMBL" id="RAPY01000001">
    <property type="protein sequence ID" value="RKE56746.1"/>
    <property type="molecule type" value="Genomic_DNA"/>
</dbReference>
<dbReference type="AlphaFoldDB" id="A0A420BJH8"/>
<evidence type="ECO:0000259" key="1">
    <source>
        <dbReference type="SMART" id="SM01324"/>
    </source>
</evidence>
<dbReference type="Proteomes" id="UP000286246">
    <property type="component" value="Unassembled WGS sequence"/>
</dbReference>
<evidence type="ECO:0000313" key="2">
    <source>
        <dbReference type="EMBL" id="RKE56746.1"/>
    </source>
</evidence>
<feature type="domain" description="YARHG" evidence="1">
    <location>
        <begin position="233"/>
        <end position="314"/>
    </location>
</feature>
<protein>
    <submittedName>
        <fullName evidence="2">YARHG domain-containing protein</fullName>
    </submittedName>
</protein>
<name>A0A420BJH8_SPHD1</name>
<keyword evidence="3" id="KW-1185">Reference proteome</keyword>
<evidence type="ECO:0000313" key="3">
    <source>
        <dbReference type="Proteomes" id="UP000286246"/>
    </source>
</evidence>
<dbReference type="InterPro" id="IPR025582">
    <property type="entry name" value="YARHG_dom"/>
</dbReference>
<organism evidence="2 3">
    <name type="scientific">Sphingobacterium detergens</name>
    <dbReference type="NCBI Taxonomy" id="1145106"/>
    <lineage>
        <taxon>Bacteria</taxon>
        <taxon>Pseudomonadati</taxon>
        <taxon>Bacteroidota</taxon>
        <taxon>Sphingobacteriia</taxon>
        <taxon>Sphingobacteriales</taxon>
        <taxon>Sphingobacteriaceae</taxon>
        <taxon>Sphingobacterium</taxon>
    </lineage>
</organism>
<dbReference type="SMART" id="SM01324">
    <property type="entry name" value="YARHG"/>
    <property type="match status" value="1"/>
</dbReference>
<proteinExistence type="predicted"/>
<dbReference type="Pfam" id="PF13308">
    <property type="entry name" value="YARHG"/>
    <property type="match status" value="1"/>
</dbReference>
<accession>A0A420BJH8</accession>
<reference evidence="2 3" key="1">
    <citation type="submission" date="2018-09" db="EMBL/GenBank/DDBJ databases">
        <title>Genomic Encyclopedia of Type Strains, Phase III (KMG-III): the genomes of soil and plant-associated and newly described type strains.</title>
        <authorList>
            <person name="Whitman W."/>
        </authorList>
    </citation>
    <scope>NUCLEOTIDE SEQUENCE [LARGE SCALE GENOMIC DNA]</scope>
    <source>
        <strain evidence="2 3">CECT 7938</strain>
    </source>
</reference>